<evidence type="ECO:0000313" key="1">
    <source>
        <dbReference type="EMBL" id="KAI7997630.1"/>
    </source>
</evidence>
<comment type="caution">
    <text evidence="1">The sequence shown here is derived from an EMBL/GenBank/DDBJ whole genome shotgun (WGS) entry which is preliminary data.</text>
</comment>
<keyword evidence="2" id="KW-1185">Reference proteome</keyword>
<evidence type="ECO:0000313" key="2">
    <source>
        <dbReference type="Proteomes" id="UP001060215"/>
    </source>
</evidence>
<dbReference type="Proteomes" id="UP001060215">
    <property type="component" value="Chromosome 10"/>
</dbReference>
<protein>
    <submittedName>
        <fullName evidence="1">Uncharacterized protein</fullName>
    </submittedName>
</protein>
<accession>A0ACC0GBT6</accession>
<reference evidence="1 2" key="1">
    <citation type="journal article" date="2022" name="Plant J.">
        <title>Chromosome-level genome of Camellia lanceoleosa provides a valuable resource for understanding genome evolution and self-incompatibility.</title>
        <authorList>
            <person name="Gong W."/>
            <person name="Xiao S."/>
            <person name="Wang L."/>
            <person name="Liao Z."/>
            <person name="Chang Y."/>
            <person name="Mo W."/>
            <person name="Hu G."/>
            <person name="Li W."/>
            <person name="Zhao G."/>
            <person name="Zhu H."/>
            <person name="Hu X."/>
            <person name="Ji K."/>
            <person name="Xiang X."/>
            <person name="Song Q."/>
            <person name="Yuan D."/>
            <person name="Jin S."/>
            <person name="Zhang L."/>
        </authorList>
    </citation>
    <scope>NUCLEOTIDE SEQUENCE [LARGE SCALE GENOMIC DNA]</scope>
    <source>
        <strain evidence="1">SQ_2022a</strain>
    </source>
</reference>
<sequence length="162" mass="17555">MEADFIQHTSSPTGTPPNSKSAPSCTPPTKTCSRSKRIVQIFISLSLPPTFDKVPNQIIGALGVNAAGIQDATIAGKNVWTPSQAFNLFQVDEETSKAEDDFKDSNELPPFEAVHDTTDGLPLSELVHHIVDPYVHEESSTILVKDVSTSGSKWKYTGKTPM</sequence>
<organism evidence="1 2">
    <name type="scientific">Camellia lanceoleosa</name>
    <dbReference type="NCBI Taxonomy" id="1840588"/>
    <lineage>
        <taxon>Eukaryota</taxon>
        <taxon>Viridiplantae</taxon>
        <taxon>Streptophyta</taxon>
        <taxon>Embryophyta</taxon>
        <taxon>Tracheophyta</taxon>
        <taxon>Spermatophyta</taxon>
        <taxon>Magnoliopsida</taxon>
        <taxon>eudicotyledons</taxon>
        <taxon>Gunneridae</taxon>
        <taxon>Pentapetalae</taxon>
        <taxon>asterids</taxon>
        <taxon>Ericales</taxon>
        <taxon>Theaceae</taxon>
        <taxon>Camellia</taxon>
    </lineage>
</organism>
<proteinExistence type="predicted"/>
<name>A0ACC0GBT6_9ERIC</name>
<dbReference type="EMBL" id="CM045767">
    <property type="protein sequence ID" value="KAI7997630.1"/>
    <property type="molecule type" value="Genomic_DNA"/>
</dbReference>
<gene>
    <name evidence="1" type="ORF">LOK49_LG10G02061</name>
</gene>